<evidence type="ECO:0000256" key="5">
    <source>
        <dbReference type="ARBA" id="ARBA00022792"/>
    </source>
</evidence>
<evidence type="ECO:0000256" key="12">
    <source>
        <dbReference type="RuleBase" id="RU367142"/>
    </source>
</evidence>
<evidence type="ECO:0000256" key="6">
    <source>
        <dbReference type="ARBA" id="ARBA00022946"/>
    </source>
</evidence>
<evidence type="ECO:0000256" key="4">
    <source>
        <dbReference type="ARBA" id="ARBA00022692"/>
    </source>
</evidence>
<evidence type="ECO:0000256" key="8">
    <source>
        <dbReference type="ARBA" id="ARBA00023128"/>
    </source>
</evidence>
<organism evidence="13 14">
    <name type="scientific">Hirsutella rhossiliensis</name>
    <dbReference type="NCBI Taxonomy" id="111463"/>
    <lineage>
        <taxon>Eukaryota</taxon>
        <taxon>Fungi</taxon>
        <taxon>Dikarya</taxon>
        <taxon>Ascomycota</taxon>
        <taxon>Pezizomycotina</taxon>
        <taxon>Sordariomycetes</taxon>
        <taxon>Hypocreomycetidae</taxon>
        <taxon>Hypocreales</taxon>
        <taxon>Ophiocordycipitaceae</taxon>
        <taxon>Hirsutella</taxon>
    </lineage>
</organism>
<keyword evidence="12" id="KW-0813">Transport</keyword>
<comment type="function">
    <text evidence="10">Essential component of the TIM23 complex, a complex that mediates the translocation of transit peptide-containing proteins across the mitochondrial inner membrane. Required to keep the TOM and the TIM23 complexes in close contact. At some point, it is released from the TOM23 complex to allow protein translocation into the mitochondrial matrix.</text>
</comment>
<comment type="subcellular location">
    <subcellularLocation>
        <location evidence="1 12">Mitochondrion inner membrane</location>
        <topology evidence="1 12">Single-pass membrane protein</topology>
    </subcellularLocation>
</comment>
<evidence type="ECO:0000256" key="10">
    <source>
        <dbReference type="ARBA" id="ARBA00060204"/>
    </source>
</evidence>
<dbReference type="OrthoDB" id="436405at2759"/>
<evidence type="ECO:0000256" key="2">
    <source>
        <dbReference type="ARBA" id="ARBA00010867"/>
    </source>
</evidence>
<evidence type="ECO:0000256" key="3">
    <source>
        <dbReference type="ARBA" id="ARBA00020726"/>
    </source>
</evidence>
<reference evidence="13" key="1">
    <citation type="submission" date="2021-09" db="EMBL/GenBank/DDBJ databases">
        <title>A high-quality genome of the endoparasitic fungus Hirsutella rhossiliensis with a comparison of Hirsutella genomes reveals transposable elements contributing to genome size variation.</title>
        <authorList>
            <person name="Lin R."/>
            <person name="Jiao Y."/>
            <person name="Sun X."/>
            <person name="Ling J."/>
            <person name="Xie B."/>
            <person name="Cheng X."/>
        </authorList>
    </citation>
    <scope>NUCLEOTIDE SEQUENCE</scope>
    <source>
        <strain evidence="13">HR02</strain>
    </source>
</reference>
<dbReference type="FunFam" id="3.10.450.320:FF:000002">
    <property type="entry name" value="Mitochondrial import inner membrane translocase subunit tim21"/>
    <property type="match status" value="1"/>
</dbReference>
<keyword evidence="9 12" id="KW-0472">Membrane</keyword>
<keyword evidence="6" id="KW-0809">Transit peptide</keyword>
<keyword evidence="4 12" id="KW-0812">Transmembrane</keyword>
<protein>
    <recommendedName>
        <fullName evidence="3 12">Mitochondrial import inner membrane translocase subunit Tim21</fullName>
    </recommendedName>
</protein>
<dbReference type="Pfam" id="PF08294">
    <property type="entry name" value="TIM21"/>
    <property type="match status" value="1"/>
</dbReference>
<evidence type="ECO:0000256" key="1">
    <source>
        <dbReference type="ARBA" id="ARBA00004434"/>
    </source>
</evidence>
<accession>A0A9P8SL08</accession>
<sequence>MKPSSSLRAIRPGALTTPSPSTPLWLVSTRSYASSNGATAASTPKRRSVTPFNDTGFVPWNELSATEKTARATQQSFNFGLVMVGLVLTGGVGYFLWTDVFSPDSKTAQFNRAVNKIKKDSRCIELLGDPKHVMAHGDENFNKWRRARPIASSERTDPQGNAHMVMHFHVDGPLQNGVAQLHMVKRRGESDYEYKYLFLDVKGHERIYLENAESKPSTGKKQLSFFGVKWS</sequence>
<feature type="transmembrane region" description="Helical" evidence="12">
    <location>
        <begin position="77"/>
        <end position="97"/>
    </location>
</feature>
<dbReference type="Proteomes" id="UP000824596">
    <property type="component" value="Unassembled WGS sequence"/>
</dbReference>
<evidence type="ECO:0000313" key="13">
    <source>
        <dbReference type="EMBL" id="KAH0965779.1"/>
    </source>
</evidence>
<dbReference type="AlphaFoldDB" id="A0A9P8SL08"/>
<name>A0A9P8SL08_9HYPO</name>
<gene>
    <name evidence="13" type="ORF">HRG_03795</name>
</gene>
<keyword evidence="14" id="KW-1185">Reference proteome</keyword>
<proteinExistence type="inferred from homology"/>
<keyword evidence="8 12" id="KW-0496">Mitochondrion</keyword>
<keyword evidence="12" id="KW-0811">Translocation</keyword>
<dbReference type="EMBL" id="JAIZPD010000003">
    <property type="protein sequence ID" value="KAH0965779.1"/>
    <property type="molecule type" value="Genomic_DNA"/>
</dbReference>
<evidence type="ECO:0000313" key="14">
    <source>
        <dbReference type="Proteomes" id="UP000824596"/>
    </source>
</evidence>
<evidence type="ECO:0000256" key="7">
    <source>
        <dbReference type="ARBA" id="ARBA00022989"/>
    </source>
</evidence>
<dbReference type="GeneID" id="68352924"/>
<dbReference type="InterPro" id="IPR038552">
    <property type="entry name" value="Tim21_IMS_sf"/>
</dbReference>
<keyword evidence="5 12" id="KW-0999">Mitochondrion inner membrane</keyword>
<dbReference type="GO" id="GO:0005744">
    <property type="term" value="C:TIM23 mitochondrial import inner membrane translocase complex"/>
    <property type="evidence" value="ECO:0007669"/>
    <property type="project" value="UniProtKB-UniRule"/>
</dbReference>
<comment type="similarity">
    <text evidence="2 12">Belongs to the TIM21 family.</text>
</comment>
<keyword evidence="7 12" id="KW-1133">Transmembrane helix</keyword>
<evidence type="ECO:0000256" key="9">
    <source>
        <dbReference type="ARBA" id="ARBA00023136"/>
    </source>
</evidence>
<dbReference type="RefSeq" id="XP_044723292.1">
    <property type="nucleotide sequence ID" value="XM_044862266.1"/>
</dbReference>
<comment type="caution">
    <text evidence="13">The sequence shown here is derived from an EMBL/GenBank/DDBJ whole genome shotgun (WGS) entry which is preliminary data.</text>
</comment>
<comment type="subunit">
    <text evidence="11">Component of the TIM23 complex, at least composed of TIM23, TIM17, TIM50 and TIM21.</text>
</comment>
<evidence type="ECO:0000256" key="11">
    <source>
        <dbReference type="ARBA" id="ARBA00063758"/>
    </source>
</evidence>
<dbReference type="GO" id="GO:0030150">
    <property type="term" value="P:protein import into mitochondrial matrix"/>
    <property type="evidence" value="ECO:0007669"/>
    <property type="project" value="UniProtKB-UniRule"/>
</dbReference>
<dbReference type="PANTHER" id="PTHR13032:SF6">
    <property type="entry name" value="MITOCHONDRIAL IMPORT INNER MEMBRANE TRANSLOCASE SUBUNIT TIM21"/>
    <property type="match status" value="1"/>
</dbReference>
<dbReference type="Gene3D" id="3.10.450.320">
    <property type="entry name" value="Mitochondrial import inner membrane translocase subunit Tim21"/>
    <property type="match status" value="1"/>
</dbReference>
<dbReference type="PANTHER" id="PTHR13032">
    <property type="entry name" value="MITOCHONDRIAL IMPORT INNER MEMBRANE TRANSLOCASE SUBUNIT TIM21"/>
    <property type="match status" value="1"/>
</dbReference>
<dbReference type="InterPro" id="IPR013261">
    <property type="entry name" value="Tim21"/>
</dbReference>
<keyword evidence="12" id="KW-0653">Protein transport</keyword>